<keyword evidence="1" id="KW-0812">Transmembrane</keyword>
<protein>
    <recommendedName>
        <fullName evidence="4">Transmembrane protein</fullName>
    </recommendedName>
</protein>
<dbReference type="EMBL" id="PEXQ01000038">
    <property type="protein sequence ID" value="PIU15590.1"/>
    <property type="molecule type" value="Genomic_DNA"/>
</dbReference>
<evidence type="ECO:0008006" key="4">
    <source>
        <dbReference type="Google" id="ProtNLM"/>
    </source>
</evidence>
<dbReference type="Pfam" id="PF18895">
    <property type="entry name" value="T4SS_pilin"/>
    <property type="match status" value="1"/>
</dbReference>
<evidence type="ECO:0000256" key="1">
    <source>
        <dbReference type="SAM" id="Phobius"/>
    </source>
</evidence>
<feature type="transmembrane region" description="Helical" evidence="1">
    <location>
        <begin position="112"/>
        <end position="136"/>
    </location>
</feature>
<keyword evidence="1" id="KW-0472">Membrane</keyword>
<organism evidence="2 3">
    <name type="scientific">bacterium (Candidatus Gribaldobacteria) CG08_land_8_20_14_0_20_39_15</name>
    <dbReference type="NCBI Taxonomy" id="2014273"/>
    <lineage>
        <taxon>Bacteria</taxon>
        <taxon>Candidatus Gribaldobacteria</taxon>
    </lineage>
</organism>
<dbReference type="InterPro" id="IPR043993">
    <property type="entry name" value="T4SS_pilin"/>
</dbReference>
<gene>
    <name evidence="2" type="ORF">COT20_01520</name>
</gene>
<name>A0A2M6XUJ0_9BACT</name>
<proteinExistence type="predicted"/>
<comment type="caution">
    <text evidence="2">The sequence shown here is derived from an EMBL/GenBank/DDBJ whole genome shotgun (WGS) entry which is preliminary data.</text>
</comment>
<reference evidence="3" key="1">
    <citation type="submission" date="2017-09" db="EMBL/GenBank/DDBJ databases">
        <title>Depth-based differentiation of microbial function through sediment-hosted aquifers and enrichment of novel symbionts in the deep terrestrial subsurface.</title>
        <authorList>
            <person name="Probst A.J."/>
            <person name="Ladd B."/>
            <person name="Jarett J.K."/>
            <person name="Geller-Mcgrath D.E."/>
            <person name="Sieber C.M.K."/>
            <person name="Emerson J.B."/>
            <person name="Anantharaman K."/>
            <person name="Thomas B.C."/>
            <person name="Malmstrom R."/>
            <person name="Stieglmeier M."/>
            <person name="Klingl A."/>
            <person name="Woyke T."/>
            <person name="Ryan C.M."/>
            <person name="Banfield J.F."/>
        </authorList>
    </citation>
    <scope>NUCLEOTIDE SEQUENCE [LARGE SCALE GENOMIC DNA]</scope>
</reference>
<keyword evidence="1" id="KW-1133">Transmembrane helix</keyword>
<evidence type="ECO:0000313" key="3">
    <source>
        <dbReference type="Proteomes" id="UP000229784"/>
    </source>
</evidence>
<feature type="transmembrane region" description="Helical" evidence="1">
    <location>
        <begin position="148"/>
        <end position="169"/>
    </location>
</feature>
<accession>A0A2M6XUJ0</accession>
<dbReference type="AlphaFoldDB" id="A0A2M6XUJ0"/>
<evidence type="ECO:0000313" key="2">
    <source>
        <dbReference type="EMBL" id="PIU15590.1"/>
    </source>
</evidence>
<dbReference type="Proteomes" id="UP000229784">
    <property type="component" value="Unassembled WGS sequence"/>
</dbReference>
<sequence length="175" mass="19190">MFIKKTFCFIFLFLLVGGLVLPVFSVSAAKTILINCFDRPIGDCAGCFGDNCCNVQGGEECCDIYCGDMKTYTMPVGMICLCPHDSIQCQPGDPGYPDCPFEEGIIDRAANWIFYLGVIIAPLFILIGAFMFWTAGGDFKKADGAKKVIIYAMIGLALAMCTKLIYHVIRFLIGQ</sequence>